<dbReference type="GO" id="GO:0046872">
    <property type="term" value="F:metal ion binding"/>
    <property type="evidence" value="ECO:0007669"/>
    <property type="project" value="UniProtKB-KW"/>
</dbReference>
<dbReference type="GO" id="GO:0071513">
    <property type="term" value="C:phosphopantothenoylcysteine decarboxylase complex"/>
    <property type="evidence" value="ECO:0007669"/>
    <property type="project" value="TreeGrafter"/>
</dbReference>
<dbReference type="AlphaFoldDB" id="A0A7V8JQT9"/>
<keyword evidence="3 4" id="KW-0436">Ligase</keyword>
<comment type="pathway">
    <text evidence="3 4">Cofactor biosynthesis; coenzyme A biosynthesis; CoA from (R)-pantothenate: step 3/5.</text>
</comment>
<comment type="cofactor">
    <cofactor evidence="3">
        <name>Mg(2+)</name>
        <dbReference type="ChEBI" id="CHEBI:18420"/>
    </cofactor>
</comment>
<dbReference type="Gene3D" id="3.40.50.1950">
    <property type="entry name" value="Flavin prenyltransferase-like"/>
    <property type="match status" value="1"/>
</dbReference>
<name>A0A7V8JQT9_9BURK</name>
<dbReference type="GO" id="GO:0004632">
    <property type="term" value="F:phosphopantothenate--cysteine ligase activity"/>
    <property type="evidence" value="ECO:0007669"/>
    <property type="project" value="UniProtKB-UniRule"/>
</dbReference>
<dbReference type="Gene3D" id="3.40.50.10300">
    <property type="entry name" value="CoaB-like"/>
    <property type="match status" value="1"/>
</dbReference>
<feature type="binding site" evidence="3">
    <location>
        <position position="362"/>
    </location>
    <ligand>
        <name>CTP</name>
        <dbReference type="ChEBI" id="CHEBI:37563"/>
    </ligand>
</feature>
<keyword evidence="3" id="KW-0460">Magnesium</keyword>
<dbReference type="Proteomes" id="UP000461670">
    <property type="component" value="Unassembled WGS sequence"/>
</dbReference>
<feature type="binding site" evidence="3">
    <location>
        <position position="294"/>
    </location>
    <ligand>
        <name>CTP</name>
        <dbReference type="ChEBI" id="CHEBI:37563"/>
    </ligand>
</feature>
<dbReference type="Pfam" id="PF04127">
    <property type="entry name" value="DFP"/>
    <property type="match status" value="1"/>
</dbReference>
<keyword evidence="3 4" id="KW-0288">FMN</keyword>
<dbReference type="Pfam" id="PF02441">
    <property type="entry name" value="Flavoprotein"/>
    <property type="match status" value="1"/>
</dbReference>
<evidence type="ECO:0000259" key="5">
    <source>
        <dbReference type="Pfam" id="PF02441"/>
    </source>
</evidence>
<comment type="catalytic activity">
    <reaction evidence="3 4">
        <text>(R)-4'-phosphopantothenate + L-cysteine + CTP = N-[(R)-4-phosphopantothenoyl]-L-cysteine + CMP + diphosphate + H(+)</text>
        <dbReference type="Rhea" id="RHEA:19397"/>
        <dbReference type="ChEBI" id="CHEBI:10986"/>
        <dbReference type="ChEBI" id="CHEBI:15378"/>
        <dbReference type="ChEBI" id="CHEBI:33019"/>
        <dbReference type="ChEBI" id="CHEBI:35235"/>
        <dbReference type="ChEBI" id="CHEBI:37563"/>
        <dbReference type="ChEBI" id="CHEBI:59458"/>
        <dbReference type="ChEBI" id="CHEBI:60377"/>
        <dbReference type="EC" id="6.3.2.5"/>
    </reaction>
</comment>
<dbReference type="InterPro" id="IPR007085">
    <property type="entry name" value="DNA/pantothenate-metab_flavo_C"/>
</dbReference>
<dbReference type="HAMAP" id="MF_02225">
    <property type="entry name" value="CoaBC"/>
    <property type="match status" value="1"/>
</dbReference>
<comment type="similarity">
    <text evidence="3 4">In the N-terminal section; belongs to the HFCD (homo-oligomeric flavin containing Cys decarboxylase) superfamily.</text>
</comment>
<feature type="binding site" evidence="3">
    <location>
        <position position="304"/>
    </location>
    <ligand>
        <name>CTP</name>
        <dbReference type="ChEBI" id="CHEBI:37563"/>
    </ligand>
</feature>
<dbReference type="UniPathway" id="UPA00241">
    <property type="reaction ID" value="UER00353"/>
</dbReference>
<dbReference type="PANTHER" id="PTHR14359">
    <property type="entry name" value="HOMO-OLIGOMERIC FLAVIN CONTAINING CYS DECARBOXYLASE FAMILY"/>
    <property type="match status" value="1"/>
</dbReference>
<comment type="catalytic activity">
    <reaction evidence="3 4">
        <text>N-[(R)-4-phosphopantothenoyl]-L-cysteine + H(+) = (R)-4'-phosphopantetheine + CO2</text>
        <dbReference type="Rhea" id="RHEA:16793"/>
        <dbReference type="ChEBI" id="CHEBI:15378"/>
        <dbReference type="ChEBI" id="CHEBI:16526"/>
        <dbReference type="ChEBI" id="CHEBI:59458"/>
        <dbReference type="ChEBI" id="CHEBI:61723"/>
        <dbReference type="EC" id="4.1.1.36"/>
    </reaction>
</comment>
<keyword evidence="3" id="KW-0479">Metal-binding</keyword>
<proteinExistence type="inferred from homology"/>
<comment type="caution">
    <text evidence="7">The sequence shown here is derived from an EMBL/GenBank/DDBJ whole genome shotgun (WGS) entry which is preliminary data.</text>
</comment>
<dbReference type="GO" id="GO:0010181">
    <property type="term" value="F:FMN binding"/>
    <property type="evidence" value="ECO:0007669"/>
    <property type="project" value="UniProtKB-UniRule"/>
</dbReference>
<dbReference type="InterPro" id="IPR035929">
    <property type="entry name" value="CoaB-like_sf"/>
</dbReference>
<evidence type="ECO:0000256" key="2">
    <source>
        <dbReference type="ARBA" id="ARBA00023239"/>
    </source>
</evidence>
<evidence type="ECO:0000259" key="6">
    <source>
        <dbReference type="Pfam" id="PF04127"/>
    </source>
</evidence>
<protein>
    <recommendedName>
        <fullName evidence="3">Coenzyme A biosynthesis bifunctional protein CoaBC</fullName>
    </recommendedName>
    <alternativeName>
        <fullName evidence="3">DNA/pantothenate metabolism flavoprotein</fullName>
    </alternativeName>
    <alternativeName>
        <fullName evidence="3">Phosphopantothenoylcysteine synthetase/decarboxylase</fullName>
        <shortName evidence="3">PPCS-PPCDC</shortName>
    </alternativeName>
    <domain>
        <recommendedName>
            <fullName evidence="3">Phosphopantothenoylcysteine decarboxylase</fullName>
            <shortName evidence="3">PPC decarboxylase</shortName>
            <shortName evidence="3">PPC-DC</shortName>
            <ecNumber evidence="3">4.1.1.36</ecNumber>
        </recommendedName>
        <alternativeName>
            <fullName evidence="3">CoaC</fullName>
        </alternativeName>
    </domain>
    <domain>
        <recommendedName>
            <fullName evidence="3">Phosphopantothenate--cysteine ligase</fullName>
            <ecNumber evidence="3">6.3.2.5</ecNumber>
        </recommendedName>
        <alternativeName>
            <fullName evidence="3">CoaB</fullName>
        </alternativeName>
        <alternativeName>
            <fullName evidence="3">Phosphopantothenoylcysteine synthetase</fullName>
            <shortName evidence="3">PPC synthetase</shortName>
            <shortName evidence="3">PPC-S</shortName>
        </alternativeName>
    </domain>
</protein>
<dbReference type="GO" id="GO:0004633">
    <property type="term" value="F:phosphopantothenoylcysteine decarboxylase activity"/>
    <property type="evidence" value="ECO:0007669"/>
    <property type="project" value="UniProtKB-UniRule"/>
</dbReference>
<dbReference type="EMBL" id="WNDQ01000019">
    <property type="protein sequence ID" value="KAF1021640.1"/>
    <property type="molecule type" value="Genomic_DNA"/>
</dbReference>
<dbReference type="GO" id="GO:0015941">
    <property type="term" value="P:pantothenate catabolic process"/>
    <property type="evidence" value="ECO:0007669"/>
    <property type="project" value="InterPro"/>
</dbReference>
<dbReference type="NCBIfam" id="TIGR00521">
    <property type="entry name" value="coaBC_dfp"/>
    <property type="match status" value="1"/>
</dbReference>
<evidence type="ECO:0000313" key="8">
    <source>
        <dbReference type="Proteomes" id="UP000461670"/>
    </source>
</evidence>
<dbReference type="InterPro" id="IPR003382">
    <property type="entry name" value="Flavoprotein"/>
</dbReference>
<evidence type="ECO:0000256" key="1">
    <source>
        <dbReference type="ARBA" id="ARBA00022793"/>
    </source>
</evidence>
<feature type="domain" description="Flavoprotein" evidence="5">
    <location>
        <begin position="16"/>
        <end position="190"/>
    </location>
</feature>
<dbReference type="EC" id="4.1.1.36" evidence="3"/>
<dbReference type="SUPFAM" id="SSF102645">
    <property type="entry name" value="CoaB-like"/>
    <property type="match status" value="1"/>
</dbReference>
<organism evidence="7 8">
    <name type="scientific">Paracidovorax wautersii</name>
    <dbReference type="NCBI Taxonomy" id="1177982"/>
    <lineage>
        <taxon>Bacteria</taxon>
        <taxon>Pseudomonadati</taxon>
        <taxon>Pseudomonadota</taxon>
        <taxon>Betaproteobacteria</taxon>
        <taxon>Burkholderiales</taxon>
        <taxon>Comamonadaceae</taxon>
        <taxon>Paracidovorax</taxon>
    </lineage>
</organism>
<dbReference type="EC" id="6.3.2.5" evidence="3"/>
<reference evidence="8" key="1">
    <citation type="journal article" date="2020" name="MBio">
        <title>Horizontal gene transfer to a defensive symbiont with a reduced genome amongst a multipartite beetle microbiome.</title>
        <authorList>
            <person name="Waterworth S.C."/>
            <person name="Florez L.V."/>
            <person name="Rees E.R."/>
            <person name="Hertweck C."/>
            <person name="Kaltenpoth M."/>
            <person name="Kwan J.C."/>
        </authorList>
    </citation>
    <scope>NUCLEOTIDE SEQUENCE [LARGE SCALE GENOMIC DNA]</scope>
</reference>
<accession>A0A7V8JQT9</accession>
<dbReference type="PANTHER" id="PTHR14359:SF6">
    <property type="entry name" value="PHOSPHOPANTOTHENOYLCYSTEINE DECARBOXYLASE"/>
    <property type="match status" value="1"/>
</dbReference>
<dbReference type="InterPro" id="IPR036551">
    <property type="entry name" value="Flavin_trans-like"/>
</dbReference>
<evidence type="ECO:0000313" key="7">
    <source>
        <dbReference type="EMBL" id="KAF1021640.1"/>
    </source>
</evidence>
<comment type="caution">
    <text evidence="3">Lacks conserved residue(s) required for the propagation of feature annotation.</text>
</comment>
<comment type="function">
    <text evidence="4">Catalyzes two steps in the biosynthesis of coenzyme A. In the first step cysteine is conjugated to 4'-phosphopantothenate to form 4-phosphopantothenoylcysteine, in the latter compound is decarboxylated to form 4'-phosphopantotheine.</text>
</comment>
<keyword evidence="3 4" id="KW-0285">Flavoprotein</keyword>
<evidence type="ECO:0000256" key="3">
    <source>
        <dbReference type="HAMAP-Rule" id="MF_02225"/>
    </source>
</evidence>
<feature type="active site" description="Proton donor" evidence="3">
    <location>
        <position position="170"/>
    </location>
</feature>
<keyword evidence="3" id="KW-0511">Multifunctional enzyme</keyword>
<feature type="binding site" evidence="3">
    <location>
        <position position="358"/>
    </location>
    <ligand>
        <name>CTP</name>
        <dbReference type="ChEBI" id="CHEBI:37563"/>
    </ligand>
</feature>
<keyword evidence="1 3" id="KW-0210">Decarboxylase</keyword>
<gene>
    <name evidence="3 7" type="primary">coaBC</name>
    <name evidence="7" type="ORF">GAK30_01700</name>
</gene>
<feature type="region of interest" description="Phosphopantothenate--cysteine ligase" evidence="3">
    <location>
        <begin position="202"/>
        <end position="440"/>
    </location>
</feature>
<comment type="pathway">
    <text evidence="3 4">Cofactor biosynthesis; coenzyme A biosynthesis; CoA from (R)-pantothenate: step 2/5.</text>
</comment>
<dbReference type="InterPro" id="IPR005252">
    <property type="entry name" value="CoaBC"/>
</dbReference>
<dbReference type="SUPFAM" id="SSF52507">
    <property type="entry name" value="Homo-oligomeric flavin-containing Cys decarboxylases, HFCD"/>
    <property type="match status" value="1"/>
</dbReference>
<feature type="domain" description="DNA/pantothenate metabolism flavoprotein C-terminal" evidence="6">
    <location>
        <begin position="197"/>
        <end position="412"/>
    </location>
</feature>
<comment type="similarity">
    <text evidence="3 4">In the C-terminal section; belongs to the PPC synthetase family.</text>
</comment>
<comment type="function">
    <text evidence="3">Catalyzes two sequential steps in the biosynthesis of coenzyme A. In the first step cysteine is conjugated to 4'-phosphopantothenate to form 4-phosphopantothenoylcysteine. In the second step the latter compound is decarboxylated to form 4'-phosphopantotheine.</text>
</comment>
<sequence length="440" mass="46340">MSETPLQAAGDLAGRHILLGLTGGVACYKSAELCRLLIKAGATVQVVMTEAAGQFITPVTMQALSGRPVYDSQWDAREANNMPHINLGREADAIVLAPASADFIARLAQGRSDELLSLLCLARPAERVALLIAPAMNREMWAHPATQRNLAQVQADGARILGVGTGFQACGESGDGRMLEPAQLLEDIVAHFQPKVLAGQRVLITAGPTFEAIDPVRGITNHSSGKMGFAIARAAREAGAEVTLVAGPVSLPTPRGVQRVDVQSARQMLDAVQAQLSQTSQVPTVFVATAAVADWRPAAVAEHKIKKTVEGQAPTLQFVENQDILLTVAQGARARAGQLFCVGFAAESHDLAAHARAKRQRKGIPLLVGNIGPAAFGQDDNQLLLVDEQGVQELPRAPKLVLARALVAEIAQRMRGGWAAHAPQHVGRGVDAGTSAAVQP</sequence>
<feature type="binding site" evidence="3">
    <location>
        <position position="344"/>
    </location>
    <ligand>
        <name>CTP</name>
        <dbReference type="ChEBI" id="CHEBI:37563"/>
    </ligand>
</feature>
<keyword evidence="2 3" id="KW-0456">Lyase</keyword>
<evidence type="ECO:0000256" key="4">
    <source>
        <dbReference type="RuleBase" id="RU364078"/>
    </source>
</evidence>
<feature type="region of interest" description="Phosphopantothenoylcysteine decarboxylase" evidence="3">
    <location>
        <begin position="1"/>
        <end position="201"/>
    </location>
</feature>
<dbReference type="GO" id="GO:0015937">
    <property type="term" value="P:coenzyme A biosynthetic process"/>
    <property type="evidence" value="ECO:0007669"/>
    <property type="project" value="UniProtKB-UniRule"/>
</dbReference>
<comment type="cofactor">
    <cofactor evidence="3">
        <name>FMN</name>
        <dbReference type="ChEBI" id="CHEBI:58210"/>
    </cofactor>
    <text evidence="3">Binds 1 FMN per subunit.</text>
</comment>